<evidence type="ECO:0000313" key="1">
    <source>
        <dbReference type="EMBL" id="MBO1915987.1"/>
    </source>
</evidence>
<proteinExistence type="predicted"/>
<reference evidence="1" key="1">
    <citation type="submission" date="2021-03" db="EMBL/GenBank/DDBJ databases">
        <title>Molecular epidemiology and mechanisms of colistin and carbapenem resistance in Enterobacteriaceae from clinical isolates, the environment and porcine samples in Pretoria, South Africa.</title>
        <authorList>
            <person name="Bogoshi D."/>
            <person name="Mbelle N.M."/>
            <person name="Naidoo V."/>
            <person name="Osei Sekyere J."/>
        </authorList>
    </citation>
    <scope>NUCLEOTIDE SEQUENCE</scope>
    <source>
        <strain evidence="1">C052</strain>
    </source>
</reference>
<evidence type="ECO:0000313" key="2">
    <source>
        <dbReference type="Proteomes" id="UP000664477"/>
    </source>
</evidence>
<dbReference type="AlphaFoldDB" id="A0A939SNZ7"/>
<protein>
    <submittedName>
        <fullName evidence="1">Uncharacterized protein</fullName>
    </submittedName>
</protein>
<organism evidence="1 2">
    <name type="scientific">Providencia rettgeri</name>
    <dbReference type="NCBI Taxonomy" id="587"/>
    <lineage>
        <taxon>Bacteria</taxon>
        <taxon>Pseudomonadati</taxon>
        <taxon>Pseudomonadota</taxon>
        <taxon>Gammaproteobacteria</taxon>
        <taxon>Enterobacterales</taxon>
        <taxon>Morganellaceae</taxon>
        <taxon>Providencia</taxon>
    </lineage>
</organism>
<name>A0A939SNZ7_PRORE</name>
<comment type="caution">
    <text evidence="1">The sequence shown here is derived from an EMBL/GenBank/DDBJ whole genome shotgun (WGS) entry which is preliminary data.</text>
</comment>
<sequence length="86" mass="9735">MNIGLPDMLEVNIPSIYLAGQQWNAVNFSYDLQRAEQLVSINSENLKVRYKSLLHSLGRSPLIICITTLVNPLVLKSMTLLRHKSI</sequence>
<dbReference type="Proteomes" id="UP000664477">
    <property type="component" value="Unassembled WGS sequence"/>
</dbReference>
<gene>
    <name evidence="1" type="ORF">J4727_05230</name>
</gene>
<dbReference type="EMBL" id="JAGETQ010000017">
    <property type="protein sequence ID" value="MBO1915987.1"/>
    <property type="molecule type" value="Genomic_DNA"/>
</dbReference>
<accession>A0A939SNZ7</accession>